<evidence type="ECO:0000256" key="4">
    <source>
        <dbReference type="ARBA" id="ARBA00022927"/>
    </source>
</evidence>
<name>A0A058Z1Z4_FONAL</name>
<evidence type="ECO:0000256" key="6">
    <source>
        <dbReference type="PIRNR" id="PIRNR015588"/>
    </source>
</evidence>
<dbReference type="OMA" id="GHVVETN"/>
<comment type="similarity">
    <text evidence="2 6">Belongs to the adaptor complexes small subunit family.</text>
</comment>
<sequence>MIRYVLVVNRTGQTRLSRYCSGASMSPESRALFEATLARLCLGRSQSQCSFFEHGEHQVVYRRYASLFFIIGTDRDDNALAILELIHQFVISLDSFFGNVSELDLMYRMDMVYSLLDEIVTADGSIAETSPAAIAAPLSLALGGKAGLSVTDLLDPAFH</sequence>
<dbReference type="OrthoDB" id="371463at2759"/>
<dbReference type="STRING" id="691883.A0A058Z1Z4"/>
<evidence type="ECO:0000313" key="9">
    <source>
        <dbReference type="Proteomes" id="UP000030693"/>
    </source>
</evidence>
<dbReference type="InterPro" id="IPR011012">
    <property type="entry name" value="Longin-like_dom_sf"/>
</dbReference>
<dbReference type="Gene3D" id="3.30.450.60">
    <property type="match status" value="1"/>
</dbReference>
<dbReference type="SUPFAM" id="SSF64356">
    <property type="entry name" value="SNARE-like"/>
    <property type="match status" value="1"/>
</dbReference>
<dbReference type="Pfam" id="PF01217">
    <property type="entry name" value="Clat_adaptor_s"/>
    <property type="match status" value="1"/>
</dbReference>
<keyword evidence="3 6" id="KW-0813">Transport</keyword>
<dbReference type="GO" id="GO:0012505">
    <property type="term" value="C:endomembrane system"/>
    <property type="evidence" value="ECO:0007669"/>
    <property type="project" value="UniProtKB-SubCell"/>
</dbReference>
<dbReference type="FunFam" id="3.30.450.60:FF:000010">
    <property type="entry name" value="AP complex subunit sigma"/>
    <property type="match status" value="1"/>
</dbReference>
<keyword evidence="4 6" id="KW-0653">Protein transport</keyword>
<dbReference type="GO" id="GO:0006886">
    <property type="term" value="P:intracellular protein transport"/>
    <property type="evidence" value="ECO:0007669"/>
    <property type="project" value="UniProtKB-UniRule"/>
</dbReference>
<evidence type="ECO:0000256" key="5">
    <source>
        <dbReference type="ARBA" id="ARBA00023136"/>
    </source>
</evidence>
<dbReference type="AlphaFoldDB" id="A0A058Z1Z4"/>
<organism evidence="8">
    <name type="scientific">Fonticula alba</name>
    <name type="common">Slime mold</name>
    <dbReference type="NCBI Taxonomy" id="691883"/>
    <lineage>
        <taxon>Eukaryota</taxon>
        <taxon>Rotosphaerida</taxon>
        <taxon>Fonticulaceae</taxon>
        <taxon>Fonticula</taxon>
    </lineage>
</organism>
<dbReference type="GO" id="GO:0005737">
    <property type="term" value="C:cytoplasm"/>
    <property type="evidence" value="ECO:0007669"/>
    <property type="project" value="UniProtKB-ARBA"/>
</dbReference>
<proteinExistence type="inferred from homology"/>
<accession>A0A058Z1Z4</accession>
<protein>
    <recommendedName>
        <fullName evidence="6">AP complex subunit sigma</fullName>
    </recommendedName>
</protein>
<dbReference type="GeneID" id="20529934"/>
<evidence type="ECO:0000313" key="8">
    <source>
        <dbReference type="EMBL" id="KCV68290.1"/>
    </source>
</evidence>
<dbReference type="RefSeq" id="XP_009497344.1">
    <property type="nucleotide sequence ID" value="XM_009499069.1"/>
</dbReference>
<dbReference type="Proteomes" id="UP000030693">
    <property type="component" value="Unassembled WGS sequence"/>
</dbReference>
<feature type="domain" description="AP complex mu/sigma subunit" evidence="7">
    <location>
        <begin position="1"/>
        <end position="137"/>
    </location>
</feature>
<gene>
    <name evidence="8" type="ORF">H696_05209</name>
</gene>
<keyword evidence="5 6" id="KW-0472">Membrane</keyword>
<comment type="subcellular location">
    <subcellularLocation>
        <location evidence="1">Endomembrane system</location>
    </subcellularLocation>
</comment>
<dbReference type="EMBL" id="KB932209">
    <property type="protein sequence ID" value="KCV68290.1"/>
    <property type="molecule type" value="Genomic_DNA"/>
</dbReference>
<evidence type="ECO:0000256" key="3">
    <source>
        <dbReference type="ARBA" id="ARBA00022448"/>
    </source>
</evidence>
<reference evidence="8" key="1">
    <citation type="submission" date="2013-04" db="EMBL/GenBank/DDBJ databases">
        <title>The Genome Sequence of Fonticula alba ATCC 38817.</title>
        <authorList>
            <consortium name="The Broad Institute Genomics Platform"/>
            <person name="Russ C."/>
            <person name="Cuomo C."/>
            <person name="Burger G."/>
            <person name="Gray M.W."/>
            <person name="Holland P.W.H."/>
            <person name="King N."/>
            <person name="Lang F.B.F."/>
            <person name="Roger A.J."/>
            <person name="Ruiz-Trillo I."/>
            <person name="Brown M."/>
            <person name="Walker B."/>
            <person name="Young S."/>
            <person name="Zeng Q."/>
            <person name="Gargeya S."/>
            <person name="Fitzgerald M."/>
            <person name="Haas B."/>
            <person name="Abouelleil A."/>
            <person name="Allen A.W."/>
            <person name="Alvarado L."/>
            <person name="Arachchi H.M."/>
            <person name="Berlin A.M."/>
            <person name="Chapman S.B."/>
            <person name="Gainer-Dewar J."/>
            <person name="Goldberg J."/>
            <person name="Griggs A."/>
            <person name="Gujja S."/>
            <person name="Hansen M."/>
            <person name="Howarth C."/>
            <person name="Imamovic A."/>
            <person name="Ireland A."/>
            <person name="Larimer J."/>
            <person name="McCowan C."/>
            <person name="Murphy C."/>
            <person name="Pearson M."/>
            <person name="Poon T.W."/>
            <person name="Priest M."/>
            <person name="Roberts A."/>
            <person name="Saif S."/>
            <person name="Shea T."/>
            <person name="Sisk P."/>
            <person name="Sykes S."/>
            <person name="Wortman J."/>
            <person name="Nusbaum C."/>
            <person name="Birren B."/>
        </authorList>
    </citation>
    <scope>NUCLEOTIDE SEQUENCE [LARGE SCALE GENOMIC DNA]</scope>
    <source>
        <strain evidence="8">ATCC 38817</strain>
    </source>
</reference>
<evidence type="ECO:0000259" key="7">
    <source>
        <dbReference type="Pfam" id="PF01217"/>
    </source>
</evidence>
<evidence type="ECO:0000256" key="2">
    <source>
        <dbReference type="ARBA" id="ARBA00006972"/>
    </source>
</evidence>
<dbReference type="PANTHER" id="PTHR11753">
    <property type="entry name" value="ADAPTOR COMPLEXES SMALL SUBUNIT FAMILY"/>
    <property type="match status" value="1"/>
</dbReference>
<dbReference type="PIRSF" id="PIRSF015588">
    <property type="entry name" value="AP_complex_sigma"/>
    <property type="match status" value="1"/>
</dbReference>
<dbReference type="InterPro" id="IPR022775">
    <property type="entry name" value="AP_mu_sigma_su"/>
</dbReference>
<dbReference type="InterPro" id="IPR016635">
    <property type="entry name" value="AP_complex_ssu"/>
</dbReference>
<dbReference type="eggNOG" id="KOG0934">
    <property type="taxonomic scope" value="Eukaryota"/>
</dbReference>
<evidence type="ECO:0000256" key="1">
    <source>
        <dbReference type="ARBA" id="ARBA00004308"/>
    </source>
</evidence>
<keyword evidence="9" id="KW-1185">Reference proteome</keyword>